<keyword evidence="1" id="KW-0479">Metal-binding</keyword>
<evidence type="ECO:0000313" key="9">
    <source>
        <dbReference type="Proteomes" id="UP001595378"/>
    </source>
</evidence>
<dbReference type="EMBL" id="JBHRSU010000036">
    <property type="protein sequence ID" value="MFC3101865.1"/>
    <property type="molecule type" value="Genomic_DNA"/>
</dbReference>
<dbReference type="Pfam" id="PF21173">
    <property type="entry name" value="DksA-like_N"/>
    <property type="match status" value="1"/>
</dbReference>
<gene>
    <name evidence="8" type="ORF">ACFODK_13290</name>
</gene>
<evidence type="ECO:0000313" key="8">
    <source>
        <dbReference type="EMBL" id="MFC3101865.1"/>
    </source>
</evidence>
<evidence type="ECO:0000256" key="2">
    <source>
        <dbReference type="ARBA" id="ARBA00022771"/>
    </source>
</evidence>
<feature type="coiled-coil region" evidence="5">
    <location>
        <begin position="1"/>
        <end position="35"/>
    </location>
</feature>
<proteinExistence type="predicted"/>
<sequence length="107" mass="11473">MTDTAAAKARLEAQLAELTGRLSRLETELDEEAEKDWDERANQLEDEETAEGQAAMIKRSIASTERALDRIAAGTYGECAQCGAEISAGRLEARPEASLCIACARAG</sequence>
<reference evidence="9" key="1">
    <citation type="journal article" date="2019" name="Int. J. Syst. Evol. Microbiol.">
        <title>The Global Catalogue of Microorganisms (GCM) 10K type strain sequencing project: providing services to taxonomists for standard genome sequencing and annotation.</title>
        <authorList>
            <consortium name="The Broad Institute Genomics Platform"/>
            <consortium name="The Broad Institute Genome Sequencing Center for Infectious Disease"/>
            <person name="Wu L."/>
            <person name="Ma J."/>
        </authorList>
    </citation>
    <scope>NUCLEOTIDE SEQUENCE [LARGE SCALE GENOMIC DNA]</scope>
    <source>
        <strain evidence="9">KCTC 52606</strain>
    </source>
</reference>
<feature type="domain" description="DnaK suppressor protein-like N-terminal" evidence="7">
    <location>
        <begin position="9"/>
        <end position="71"/>
    </location>
</feature>
<keyword evidence="2" id="KW-0863">Zinc-finger</keyword>
<keyword evidence="3" id="KW-0862">Zinc</keyword>
<evidence type="ECO:0000256" key="3">
    <source>
        <dbReference type="ARBA" id="ARBA00022833"/>
    </source>
</evidence>
<name>A0ABV7EKD7_9SPHN</name>
<evidence type="ECO:0000256" key="4">
    <source>
        <dbReference type="PROSITE-ProRule" id="PRU00510"/>
    </source>
</evidence>
<evidence type="ECO:0000256" key="5">
    <source>
        <dbReference type="SAM" id="Coils"/>
    </source>
</evidence>
<dbReference type="Gene3D" id="1.20.120.910">
    <property type="entry name" value="DksA, coiled-coil domain"/>
    <property type="match status" value="1"/>
</dbReference>
<evidence type="ECO:0000259" key="6">
    <source>
        <dbReference type="Pfam" id="PF01258"/>
    </source>
</evidence>
<feature type="zinc finger region" description="dksA C4-type" evidence="4">
    <location>
        <begin position="79"/>
        <end position="103"/>
    </location>
</feature>
<keyword evidence="5" id="KW-0175">Coiled coil</keyword>
<comment type="caution">
    <text evidence="8">The sequence shown here is derived from an EMBL/GenBank/DDBJ whole genome shotgun (WGS) entry which is preliminary data.</text>
</comment>
<dbReference type="InterPro" id="IPR000962">
    <property type="entry name" value="Znf_DskA_TraR"/>
</dbReference>
<evidence type="ECO:0000256" key="1">
    <source>
        <dbReference type="ARBA" id="ARBA00022723"/>
    </source>
</evidence>
<dbReference type="Pfam" id="PF01258">
    <property type="entry name" value="zf-dskA_traR"/>
    <property type="match status" value="1"/>
</dbReference>
<dbReference type="PANTHER" id="PTHR33823">
    <property type="entry name" value="RNA POLYMERASE-BINDING TRANSCRIPTION FACTOR DKSA-RELATED"/>
    <property type="match status" value="1"/>
</dbReference>
<dbReference type="InterPro" id="IPR048487">
    <property type="entry name" value="DksA-like_N"/>
</dbReference>
<dbReference type="Proteomes" id="UP001595378">
    <property type="component" value="Unassembled WGS sequence"/>
</dbReference>
<dbReference type="SUPFAM" id="SSF57716">
    <property type="entry name" value="Glucocorticoid receptor-like (DNA-binding domain)"/>
    <property type="match status" value="1"/>
</dbReference>
<organism evidence="8 9">
    <name type="scientific">Alteraurantiacibacter lauratis</name>
    <dbReference type="NCBI Taxonomy" id="2054627"/>
    <lineage>
        <taxon>Bacteria</taxon>
        <taxon>Pseudomonadati</taxon>
        <taxon>Pseudomonadota</taxon>
        <taxon>Alphaproteobacteria</taxon>
        <taxon>Sphingomonadales</taxon>
        <taxon>Erythrobacteraceae</taxon>
        <taxon>Alteraurantiacibacter</taxon>
    </lineage>
</organism>
<keyword evidence="9" id="KW-1185">Reference proteome</keyword>
<dbReference type="PROSITE" id="PS51128">
    <property type="entry name" value="ZF_DKSA_2"/>
    <property type="match status" value="1"/>
</dbReference>
<protein>
    <submittedName>
        <fullName evidence="8">TraR/DksA family transcriptional regulator</fullName>
    </submittedName>
</protein>
<feature type="domain" description="Zinc finger DksA/TraR C4-type" evidence="6">
    <location>
        <begin position="74"/>
        <end position="105"/>
    </location>
</feature>
<dbReference type="RefSeq" id="WP_336920260.1">
    <property type="nucleotide sequence ID" value="NZ_JBANRN010000015.1"/>
</dbReference>
<evidence type="ECO:0000259" key="7">
    <source>
        <dbReference type="Pfam" id="PF21173"/>
    </source>
</evidence>
<accession>A0ABV7EKD7</accession>